<gene>
    <name evidence="3" type="ORF">Fuma_03109</name>
</gene>
<organism evidence="3 4">
    <name type="scientific">Fuerstiella marisgermanici</name>
    <dbReference type="NCBI Taxonomy" id="1891926"/>
    <lineage>
        <taxon>Bacteria</taxon>
        <taxon>Pseudomonadati</taxon>
        <taxon>Planctomycetota</taxon>
        <taxon>Planctomycetia</taxon>
        <taxon>Planctomycetales</taxon>
        <taxon>Planctomycetaceae</taxon>
        <taxon>Fuerstiella</taxon>
    </lineage>
</organism>
<dbReference type="KEGG" id="fmr:Fuma_03109"/>
<proteinExistence type="predicted"/>
<keyword evidence="4" id="KW-1185">Reference proteome</keyword>
<feature type="region of interest" description="Disordered" evidence="1">
    <location>
        <begin position="140"/>
        <end position="205"/>
    </location>
</feature>
<reference evidence="3 4" key="1">
    <citation type="journal article" date="2016" name="Front. Microbiol.">
        <title>Fuerstia marisgermanicae gen. nov., sp. nov., an Unusual Member of the Phylum Planctomycetes from the German Wadden Sea.</title>
        <authorList>
            <person name="Kohn T."/>
            <person name="Heuer A."/>
            <person name="Jogler M."/>
            <person name="Vollmers J."/>
            <person name="Boedeker C."/>
            <person name="Bunk B."/>
            <person name="Rast P."/>
            <person name="Borchert D."/>
            <person name="Glockner I."/>
            <person name="Freese H.M."/>
            <person name="Klenk H.P."/>
            <person name="Overmann J."/>
            <person name="Kaster A.K."/>
            <person name="Rohde M."/>
            <person name="Wiegand S."/>
            <person name="Jogler C."/>
        </authorList>
    </citation>
    <scope>NUCLEOTIDE SEQUENCE [LARGE SCALE GENOMIC DNA]</scope>
    <source>
        <strain evidence="3 4">NH11</strain>
    </source>
</reference>
<dbReference type="RefSeq" id="WP_077024946.1">
    <property type="nucleotide sequence ID" value="NZ_CP017641.1"/>
</dbReference>
<evidence type="ECO:0000256" key="2">
    <source>
        <dbReference type="SAM" id="Phobius"/>
    </source>
</evidence>
<evidence type="ECO:0000313" key="4">
    <source>
        <dbReference type="Proteomes" id="UP000187735"/>
    </source>
</evidence>
<sequence>MSERNSEELTQQQTFFYSAKGETMSDDLSKSESGKGVSPQRKAVSAIILIALLVVLAIELRAGAGQIMTGNALKEVAPEGTFEQASLSRADVEGMLKLSPSVNPVGESSHEEEVRYSWFSLLRPLLQRPQADVYVVYSKGDPPMAVRHGTEPPGENEYEKNTYEPGAADDAVDAVPPDSSGGNPDADADADSDAEPSDSDSDDEA</sequence>
<accession>A0A1P8WHE6</accession>
<dbReference type="EMBL" id="CP017641">
    <property type="protein sequence ID" value="APZ93491.1"/>
    <property type="molecule type" value="Genomic_DNA"/>
</dbReference>
<evidence type="ECO:0000256" key="1">
    <source>
        <dbReference type="SAM" id="MobiDB-lite"/>
    </source>
</evidence>
<name>A0A1P8WHE6_9PLAN</name>
<protein>
    <submittedName>
        <fullName evidence="3">Uncharacterized protein</fullName>
    </submittedName>
</protein>
<feature type="region of interest" description="Disordered" evidence="1">
    <location>
        <begin position="1"/>
        <end position="37"/>
    </location>
</feature>
<feature type="compositionally biased region" description="Acidic residues" evidence="1">
    <location>
        <begin position="186"/>
        <end position="205"/>
    </location>
</feature>
<evidence type="ECO:0000313" key="3">
    <source>
        <dbReference type="EMBL" id="APZ93491.1"/>
    </source>
</evidence>
<feature type="compositionally biased region" description="Low complexity" evidence="1">
    <location>
        <begin position="173"/>
        <end position="185"/>
    </location>
</feature>
<keyword evidence="2" id="KW-1133">Transmembrane helix</keyword>
<keyword evidence="2" id="KW-0812">Transmembrane</keyword>
<feature type="transmembrane region" description="Helical" evidence="2">
    <location>
        <begin position="43"/>
        <end position="64"/>
    </location>
</feature>
<dbReference type="STRING" id="1891926.Fuma_03109"/>
<dbReference type="Proteomes" id="UP000187735">
    <property type="component" value="Chromosome"/>
</dbReference>
<keyword evidence="2" id="KW-0472">Membrane</keyword>
<dbReference type="AlphaFoldDB" id="A0A1P8WHE6"/>